<protein>
    <recommendedName>
        <fullName evidence="2">2EXR domain-containing protein</fullName>
    </recommendedName>
</protein>
<evidence type="ECO:0000256" key="1">
    <source>
        <dbReference type="SAM" id="MobiDB-lite"/>
    </source>
</evidence>
<comment type="caution">
    <text evidence="3">The sequence shown here is derived from an EMBL/GenBank/DDBJ whole genome shotgun (WGS) entry which is preliminary data.</text>
</comment>
<feature type="region of interest" description="Disordered" evidence="1">
    <location>
        <begin position="84"/>
        <end position="111"/>
    </location>
</feature>
<feature type="compositionally biased region" description="Low complexity" evidence="1">
    <location>
        <begin position="89"/>
        <end position="106"/>
    </location>
</feature>
<dbReference type="InterPro" id="IPR045518">
    <property type="entry name" value="2EXR"/>
</dbReference>
<dbReference type="Pfam" id="PF20150">
    <property type="entry name" value="2EXR"/>
    <property type="match status" value="1"/>
</dbReference>
<evidence type="ECO:0000313" key="4">
    <source>
        <dbReference type="Proteomes" id="UP001492380"/>
    </source>
</evidence>
<sequence>MSRPMAPRHRMYRWLDDVDHKVQLGVVSDFDVQQQQRACSSRERQEKRNCLIDALEHIVDDCPREGTGRREWLGAALDDLLQKLPPGTPDSLDSAPSLSPSAPQQPNQNTLDIRLSSTYPLEVVSIGRVSEGPRIGHHALYVKTQYQFTRFLELPRELRNRIYRFATTSDEPIVLIDAVSRDDPTSTLTPALLTVSKQVHEEAMDVLYGENTFLFLNVQLPELWQGLSEKSLRRLRRLEIPLSIDDDDSLLALSEHLWRLPQLTHLLFTFDHATYEDFCQYVGVAHFPLVLSGWLDGVARLRGNAFAGLNVLSARYYIPGSEHCGDVDDRFRQAIREYLERERMALMD</sequence>
<dbReference type="InterPro" id="IPR038883">
    <property type="entry name" value="AN11006-like"/>
</dbReference>
<gene>
    <name evidence="3" type="ORF">HDK90DRAFT_476533</name>
</gene>
<evidence type="ECO:0000313" key="3">
    <source>
        <dbReference type="EMBL" id="KAK8244041.1"/>
    </source>
</evidence>
<name>A0ABR1YZA3_9PEZI</name>
<proteinExistence type="predicted"/>
<dbReference type="PANTHER" id="PTHR42085:SF2">
    <property type="entry name" value="F-BOX DOMAIN-CONTAINING PROTEIN"/>
    <property type="match status" value="1"/>
</dbReference>
<dbReference type="PANTHER" id="PTHR42085">
    <property type="entry name" value="F-BOX DOMAIN-CONTAINING PROTEIN"/>
    <property type="match status" value="1"/>
</dbReference>
<feature type="domain" description="2EXR" evidence="2">
    <location>
        <begin position="148"/>
        <end position="209"/>
    </location>
</feature>
<accession>A0ABR1YZA3</accession>
<evidence type="ECO:0000259" key="2">
    <source>
        <dbReference type="Pfam" id="PF20150"/>
    </source>
</evidence>
<dbReference type="Proteomes" id="UP001492380">
    <property type="component" value="Unassembled WGS sequence"/>
</dbReference>
<reference evidence="3 4" key="1">
    <citation type="submission" date="2024-04" db="EMBL/GenBank/DDBJ databases">
        <title>Phyllosticta paracitricarpa is synonymous to the EU quarantine fungus P. citricarpa based on phylogenomic analyses.</title>
        <authorList>
            <consortium name="Lawrence Berkeley National Laboratory"/>
            <person name="Van Ingen-Buijs V.A."/>
            <person name="Van Westerhoven A.C."/>
            <person name="Haridas S."/>
            <person name="Skiadas P."/>
            <person name="Martin F."/>
            <person name="Groenewald J.Z."/>
            <person name="Crous P.W."/>
            <person name="Seidl M.F."/>
        </authorList>
    </citation>
    <scope>NUCLEOTIDE SEQUENCE [LARGE SCALE GENOMIC DNA]</scope>
    <source>
        <strain evidence="3 4">CBS 123374</strain>
    </source>
</reference>
<dbReference type="EMBL" id="JBBWRZ010000002">
    <property type="protein sequence ID" value="KAK8244041.1"/>
    <property type="molecule type" value="Genomic_DNA"/>
</dbReference>
<organism evidence="3 4">
    <name type="scientific">Phyllosticta capitalensis</name>
    <dbReference type="NCBI Taxonomy" id="121624"/>
    <lineage>
        <taxon>Eukaryota</taxon>
        <taxon>Fungi</taxon>
        <taxon>Dikarya</taxon>
        <taxon>Ascomycota</taxon>
        <taxon>Pezizomycotina</taxon>
        <taxon>Dothideomycetes</taxon>
        <taxon>Dothideomycetes incertae sedis</taxon>
        <taxon>Botryosphaeriales</taxon>
        <taxon>Phyllostictaceae</taxon>
        <taxon>Phyllosticta</taxon>
    </lineage>
</organism>
<keyword evidence="4" id="KW-1185">Reference proteome</keyword>